<keyword evidence="2" id="KW-0540">Nuclease</keyword>
<name>A0ABQ7I0M6_9MICR</name>
<keyword evidence="4" id="KW-0378">Hydrolase</keyword>
<dbReference type="InterPro" id="IPR035437">
    <property type="entry name" value="SNase_OB-fold_sf"/>
</dbReference>
<evidence type="ECO:0000256" key="1">
    <source>
        <dbReference type="ARBA" id="ARBA00005435"/>
    </source>
</evidence>
<gene>
    <name evidence="8" type="primary">lcl3</name>
    <name evidence="8" type="ORF">TCON_0855</name>
</gene>
<dbReference type="SUPFAM" id="SSF50199">
    <property type="entry name" value="Staphylococcal nuclease"/>
    <property type="match status" value="1"/>
</dbReference>
<dbReference type="PROSITE" id="PS50830">
    <property type="entry name" value="TNASE_3"/>
    <property type="match status" value="1"/>
</dbReference>
<keyword evidence="3 8" id="KW-0255">Endonuclease</keyword>
<sequence>MFKFLFIKYTLTISTLWNMNTNDLGFIKNIYFICGVFLFIIISGSIWLYKTTRRIISIEDLPRNIYGIKLTGIVTYVGDGDGFRFYHTPWFRDKKIVGNIKTLSIRIAGIDSPEMRHWDIEEQELAVESKNYLSQLIFRKTVQIILIKIDRYSRILAMVYLPGIIERKNIAIEMVKAGMACVYIGSDFEYCGSIDKLKKTEEDAKRRKIGIWGLNNYVSPMEHKKKMRSKRKEKHKP</sequence>
<dbReference type="GO" id="GO:0004519">
    <property type="term" value="F:endonuclease activity"/>
    <property type="evidence" value="ECO:0007669"/>
    <property type="project" value="UniProtKB-KW"/>
</dbReference>
<dbReference type="Proteomes" id="UP001516464">
    <property type="component" value="Unassembled WGS sequence"/>
</dbReference>
<reference evidence="8 9" key="1">
    <citation type="submission" date="2019-01" db="EMBL/GenBank/DDBJ databases">
        <title>Genomes sequencing and comparative genomics of infectious freshwater microsporidia, Cucumispora dikerogammari and Thelohania contejeani.</title>
        <authorList>
            <person name="Cormier A."/>
            <person name="Giraud I."/>
            <person name="Wattier R."/>
            <person name="Teixeira M."/>
            <person name="Grandjean F."/>
            <person name="Rigaud T."/>
            <person name="Cordaux R."/>
        </authorList>
    </citation>
    <scope>NUCLEOTIDE SEQUENCE [LARGE SCALE GENOMIC DNA]</scope>
    <source>
        <strain evidence="8">T1</strain>
        <tissue evidence="8">Spores</tissue>
    </source>
</reference>
<feature type="transmembrane region" description="Helical" evidence="6">
    <location>
        <begin position="30"/>
        <end position="49"/>
    </location>
</feature>
<dbReference type="EMBL" id="SBIQ01000039">
    <property type="protein sequence ID" value="KAF7683942.1"/>
    <property type="molecule type" value="Genomic_DNA"/>
</dbReference>
<keyword evidence="6" id="KW-1133">Transmembrane helix</keyword>
<organism evidence="8 9">
    <name type="scientific">Astathelohania contejeani</name>
    <dbReference type="NCBI Taxonomy" id="164912"/>
    <lineage>
        <taxon>Eukaryota</taxon>
        <taxon>Fungi</taxon>
        <taxon>Fungi incertae sedis</taxon>
        <taxon>Microsporidia</taxon>
        <taxon>Astathelohaniidae</taxon>
        <taxon>Astathelohania</taxon>
    </lineage>
</organism>
<dbReference type="Gene3D" id="2.40.50.90">
    <property type="match status" value="1"/>
</dbReference>
<evidence type="ECO:0000256" key="3">
    <source>
        <dbReference type="ARBA" id="ARBA00022759"/>
    </source>
</evidence>
<accession>A0ABQ7I0M6</accession>
<keyword evidence="6" id="KW-0472">Membrane</keyword>
<protein>
    <submittedName>
        <fullName evidence="8">Endonuclease lcl3</fullName>
    </submittedName>
</protein>
<dbReference type="SMART" id="SM00318">
    <property type="entry name" value="SNc"/>
    <property type="match status" value="1"/>
</dbReference>
<dbReference type="Pfam" id="PF00565">
    <property type="entry name" value="SNase"/>
    <property type="match status" value="1"/>
</dbReference>
<evidence type="ECO:0000313" key="9">
    <source>
        <dbReference type="Proteomes" id="UP001516464"/>
    </source>
</evidence>
<dbReference type="PANTHER" id="PTHR12302:SF3">
    <property type="entry name" value="SERINE_THREONINE-PROTEIN KINASE 31"/>
    <property type="match status" value="1"/>
</dbReference>
<evidence type="ECO:0000313" key="8">
    <source>
        <dbReference type="EMBL" id="KAF7683942.1"/>
    </source>
</evidence>
<proteinExistence type="inferred from homology"/>
<evidence type="ECO:0000256" key="4">
    <source>
        <dbReference type="ARBA" id="ARBA00022801"/>
    </source>
</evidence>
<evidence type="ECO:0000259" key="7">
    <source>
        <dbReference type="PROSITE" id="PS50830"/>
    </source>
</evidence>
<evidence type="ECO:0000256" key="6">
    <source>
        <dbReference type="SAM" id="Phobius"/>
    </source>
</evidence>
<keyword evidence="5" id="KW-0106">Calcium</keyword>
<comment type="caution">
    <text evidence="8">The sequence shown here is derived from an EMBL/GenBank/DDBJ whole genome shotgun (WGS) entry which is preliminary data.</text>
</comment>
<evidence type="ECO:0000256" key="5">
    <source>
        <dbReference type="ARBA" id="ARBA00022837"/>
    </source>
</evidence>
<keyword evidence="6" id="KW-0812">Transmembrane</keyword>
<dbReference type="InterPro" id="IPR016071">
    <property type="entry name" value="Staphylococal_nuclease_OB-fold"/>
</dbReference>
<evidence type="ECO:0000256" key="2">
    <source>
        <dbReference type="ARBA" id="ARBA00022722"/>
    </source>
</evidence>
<comment type="similarity">
    <text evidence="1">Belongs to the LCL3 family.</text>
</comment>
<feature type="domain" description="TNase-like" evidence="7">
    <location>
        <begin position="68"/>
        <end position="214"/>
    </location>
</feature>
<dbReference type="PANTHER" id="PTHR12302">
    <property type="entry name" value="EBNA2 BINDING PROTEIN P100"/>
    <property type="match status" value="1"/>
</dbReference>
<keyword evidence="9" id="KW-1185">Reference proteome</keyword>